<feature type="region of interest" description="Disordered" evidence="2">
    <location>
        <begin position="568"/>
        <end position="621"/>
    </location>
</feature>
<dbReference type="EMBL" id="JACVVK020000427">
    <property type="protein sequence ID" value="KAK7474734.1"/>
    <property type="molecule type" value="Genomic_DNA"/>
</dbReference>
<dbReference type="Gene3D" id="3.10.20.370">
    <property type="match status" value="1"/>
</dbReference>
<dbReference type="InterPro" id="IPR036397">
    <property type="entry name" value="RNaseH_sf"/>
</dbReference>
<dbReference type="PANTHER" id="PTHR37984">
    <property type="entry name" value="PROTEIN CBG26694"/>
    <property type="match status" value="1"/>
</dbReference>
<dbReference type="FunFam" id="3.10.20.370:FF:000001">
    <property type="entry name" value="Retrovirus-related Pol polyprotein from transposon 17.6-like protein"/>
    <property type="match status" value="1"/>
</dbReference>
<dbReference type="InterPro" id="IPR001584">
    <property type="entry name" value="Integrase_cat-core"/>
</dbReference>
<protein>
    <recommendedName>
        <fullName evidence="3">Integrase catalytic domain-containing protein</fullName>
    </recommendedName>
</protein>
<feature type="domain" description="Integrase catalytic" evidence="3">
    <location>
        <begin position="265"/>
        <end position="424"/>
    </location>
</feature>
<evidence type="ECO:0000259" key="3">
    <source>
        <dbReference type="PROSITE" id="PS50994"/>
    </source>
</evidence>
<proteinExistence type="predicted"/>
<sequence>LLKPSKTFTWTDECEEAMKQLKEALTTAPILSCPRPQGTFILDTDASAHGIGAVLSQEQDGVEKVVLYFSRALSKSETRYCATRKELLAVVEAVNHCSHYLLGVSSFKIRTDHGALRWLTNFKNPDGQIARWLQTLSAYNFEIEHRRGRVHSNADGMSRRPCASECPHCSRKEKQETAAVAASATETIARESDPELTQWIDKWTTQDLRQQQEKDPDLKQLLSWKESGERPDWEHVDILASRRRWPVYADDSGGLAREQTSNDEIASAPFERIAIDILTFPVATDNGNTCVLVVCDYYTKWTNGYALPDHRASTVADVLVTEVFLQFGTPTFLHSDQGAEFQSNLFRYMTELLEIKQTRTCPFRPQSDGQVERMNRSLIDMLAKFGSHQQEDWDTHLPYLFCAYRCTPHESTGCSPNLLMFGREITLPIDLMYDADPTSTTPCPVEYVEWIRQAAQENFERVRDCLERSAQRQKRNYDKGAVQRHFAVGDWVLRFYPPNLNKSKLNPKYIGPYLVTAKLSEVTYRVQRSRHSNPLVLHADHLKRFHSESLPASWLPKVDKIADNTRDQANQTCFGDGDTDTETSEDEATSPGLDTALPLPVDLPRRSSRIRRPPARFGWDE</sequence>
<evidence type="ECO:0000313" key="4">
    <source>
        <dbReference type="EMBL" id="KAK7474734.1"/>
    </source>
</evidence>
<accession>A0ABD0JIR2</accession>
<dbReference type="Pfam" id="PF00665">
    <property type="entry name" value="rve"/>
    <property type="match status" value="1"/>
</dbReference>
<dbReference type="CDD" id="cd09274">
    <property type="entry name" value="RNase_HI_RT_Ty3"/>
    <property type="match status" value="1"/>
</dbReference>
<dbReference type="InterPro" id="IPR054465">
    <property type="entry name" value="Integrase_p58-like_C"/>
</dbReference>
<dbReference type="InterPro" id="IPR012337">
    <property type="entry name" value="RNaseH-like_sf"/>
</dbReference>
<keyword evidence="1" id="KW-0511">Multifunctional enzyme</keyword>
<dbReference type="InterPro" id="IPR043502">
    <property type="entry name" value="DNA/RNA_pol_sf"/>
</dbReference>
<comment type="caution">
    <text evidence="4">The sequence shown here is derived from an EMBL/GenBank/DDBJ whole genome shotgun (WGS) entry which is preliminary data.</text>
</comment>
<dbReference type="SUPFAM" id="SSF53098">
    <property type="entry name" value="Ribonuclease H-like"/>
    <property type="match status" value="1"/>
</dbReference>
<dbReference type="Pfam" id="PF17919">
    <property type="entry name" value="RT_RNaseH_2"/>
    <property type="match status" value="1"/>
</dbReference>
<feature type="compositionally biased region" description="Acidic residues" evidence="2">
    <location>
        <begin position="577"/>
        <end position="588"/>
    </location>
</feature>
<dbReference type="FunFam" id="3.30.420.10:FF:000032">
    <property type="entry name" value="Retrovirus-related Pol polyprotein from transposon 297-like Protein"/>
    <property type="match status" value="1"/>
</dbReference>
<gene>
    <name evidence="4" type="ORF">BaRGS_00034027</name>
</gene>
<evidence type="ECO:0000313" key="5">
    <source>
        <dbReference type="Proteomes" id="UP001519460"/>
    </source>
</evidence>
<dbReference type="InterPro" id="IPR043128">
    <property type="entry name" value="Rev_trsase/Diguanyl_cyclase"/>
</dbReference>
<feature type="non-terminal residue" evidence="4">
    <location>
        <position position="1"/>
    </location>
</feature>
<dbReference type="Gene3D" id="3.30.420.10">
    <property type="entry name" value="Ribonuclease H-like superfamily/Ribonuclease H"/>
    <property type="match status" value="1"/>
</dbReference>
<dbReference type="Pfam" id="PF22938">
    <property type="entry name" value="Integrase_p58_C"/>
    <property type="match status" value="1"/>
</dbReference>
<keyword evidence="5" id="KW-1185">Reference proteome</keyword>
<dbReference type="GO" id="GO:0006259">
    <property type="term" value="P:DNA metabolic process"/>
    <property type="evidence" value="ECO:0007669"/>
    <property type="project" value="UniProtKB-ARBA"/>
</dbReference>
<name>A0ABD0JIR2_9CAEN</name>
<dbReference type="Proteomes" id="UP001519460">
    <property type="component" value="Unassembled WGS sequence"/>
</dbReference>
<dbReference type="SUPFAM" id="SSF56672">
    <property type="entry name" value="DNA/RNA polymerases"/>
    <property type="match status" value="1"/>
</dbReference>
<dbReference type="PANTHER" id="PTHR37984:SF5">
    <property type="entry name" value="PROTEIN NYNRIN-LIKE"/>
    <property type="match status" value="1"/>
</dbReference>
<dbReference type="Gene3D" id="3.30.70.270">
    <property type="match status" value="1"/>
</dbReference>
<dbReference type="InterPro" id="IPR050951">
    <property type="entry name" value="Retrovirus_Pol_polyprotein"/>
</dbReference>
<evidence type="ECO:0000256" key="2">
    <source>
        <dbReference type="SAM" id="MobiDB-lite"/>
    </source>
</evidence>
<dbReference type="AlphaFoldDB" id="A0ABD0JIR2"/>
<dbReference type="InterPro" id="IPR041577">
    <property type="entry name" value="RT_RNaseH_2"/>
</dbReference>
<dbReference type="PROSITE" id="PS50994">
    <property type="entry name" value="INTEGRASE"/>
    <property type="match status" value="1"/>
</dbReference>
<reference evidence="4 5" key="1">
    <citation type="journal article" date="2023" name="Sci. Data">
        <title>Genome assembly of the Korean intertidal mud-creeper Batillaria attramentaria.</title>
        <authorList>
            <person name="Patra A.K."/>
            <person name="Ho P.T."/>
            <person name="Jun S."/>
            <person name="Lee S.J."/>
            <person name="Kim Y."/>
            <person name="Won Y.J."/>
        </authorList>
    </citation>
    <scope>NUCLEOTIDE SEQUENCE [LARGE SCALE GENOMIC DNA]</scope>
    <source>
        <strain evidence="4">Wonlab-2016</strain>
    </source>
</reference>
<evidence type="ECO:0000256" key="1">
    <source>
        <dbReference type="ARBA" id="ARBA00023268"/>
    </source>
</evidence>
<organism evidence="4 5">
    <name type="scientific">Batillaria attramentaria</name>
    <dbReference type="NCBI Taxonomy" id="370345"/>
    <lineage>
        <taxon>Eukaryota</taxon>
        <taxon>Metazoa</taxon>
        <taxon>Spiralia</taxon>
        <taxon>Lophotrochozoa</taxon>
        <taxon>Mollusca</taxon>
        <taxon>Gastropoda</taxon>
        <taxon>Caenogastropoda</taxon>
        <taxon>Sorbeoconcha</taxon>
        <taxon>Cerithioidea</taxon>
        <taxon>Batillariidae</taxon>
        <taxon>Batillaria</taxon>
    </lineage>
</organism>